<dbReference type="Proteomes" id="UP001219585">
    <property type="component" value="Chromosome"/>
</dbReference>
<keyword evidence="1" id="KW-1133">Transmembrane helix</keyword>
<keyword evidence="1" id="KW-0472">Membrane</keyword>
<gene>
    <name evidence="3" type="ORF">OU989_18660</name>
    <name evidence="2" type="ORF">U6C28_07170</name>
</gene>
<feature type="transmembrane region" description="Helical" evidence="1">
    <location>
        <begin position="255"/>
        <end position="273"/>
    </location>
</feature>
<reference evidence="2 5" key="2">
    <citation type="submission" date="2023-12" db="EMBL/GenBank/DDBJ databases">
        <title>Genome comparison identifies genes involved in endophytic behavior of Lysinibacillus irui and provides insights into its role as a plant-growth promoting bacterium.</title>
        <authorList>
            <person name="Hilario S."/>
            <person name="Matos I."/>
            <person name="Goncalves M.F.M."/>
            <person name="Pardo C.A."/>
            <person name="Santos M.J."/>
        </authorList>
    </citation>
    <scope>NUCLEOTIDE SEQUENCE [LARGE SCALE GENOMIC DNA]</scope>
    <source>
        <strain evidence="2 5">B3</strain>
    </source>
</reference>
<dbReference type="Proteomes" id="UP001289615">
    <property type="component" value="Unassembled WGS sequence"/>
</dbReference>
<evidence type="ECO:0000313" key="2">
    <source>
        <dbReference type="EMBL" id="MEA0976078.1"/>
    </source>
</evidence>
<dbReference type="EMBL" id="JAXUIA010000003">
    <property type="protein sequence ID" value="MEA0976078.1"/>
    <property type="molecule type" value="Genomic_DNA"/>
</dbReference>
<keyword evidence="1" id="KW-0812">Transmembrane</keyword>
<dbReference type="AlphaFoldDB" id="A0AAJ5RN43"/>
<evidence type="ECO:0000313" key="3">
    <source>
        <dbReference type="EMBL" id="WDV06258.1"/>
    </source>
</evidence>
<proteinExistence type="predicted"/>
<keyword evidence="5" id="KW-1185">Reference proteome</keyword>
<organism evidence="3 4">
    <name type="scientific">Lysinibacillus irui</name>
    <dbReference type="NCBI Taxonomy" id="2998077"/>
    <lineage>
        <taxon>Bacteria</taxon>
        <taxon>Bacillati</taxon>
        <taxon>Bacillota</taxon>
        <taxon>Bacilli</taxon>
        <taxon>Bacillales</taxon>
        <taxon>Bacillaceae</taxon>
        <taxon>Lysinibacillus</taxon>
    </lineage>
</organism>
<reference evidence="3" key="1">
    <citation type="submission" date="2022-11" db="EMBL/GenBank/DDBJ databases">
        <title>Lysinibacillus irui.</title>
        <authorList>
            <person name="Akintayo S.O."/>
        </authorList>
    </citation>
    <scope>NUCLEOTIDE SEQUENCE</scope>
    <source>
        <strain evidence="3">IRB4-01</strain>
    </source>
</reference>
<feature type="transmembrane region" description="Helical" evidence="1">
    <location>
        <begin position="285"/>
        <end position="306"/>
    </location>
</feature>
<sequence>MKNYKKGWQHLHDLKLTDQQEQYLLRQITAPSSTRKKSSTTMWRIPSVALLFVVVLSILLLSFIQEPTTAPRSTDSTKMIDRIYVKDNKNTESFLPKGTCLYVPQQCYLDNKRLTQLQEKMKEASPISITSGQWESNDYFTPYDLFILYTDGSQEKWKVLNNDILFNVETQQAFLIEESMDSLIYFYDDKRSTKLIIGNIFIFLTHFILWIAKKRMPHTERRFFAATVEHAIANLIMLLLFGGILFSIYLVQHTIHATIIYSFFLLYSIMQILYRKKAGEPHGFLIASAFVQLCLAIAFTSLYLALNVFF</sequence>
<name>A0AAJ5RN43_9BACI</name>
<evidence type="ECO:0000313" key="5">
    <source>
        <dbReference type="Proteomes" id="UP001289615"/>
    </source>
</evidence>
<evidence type="ECO:0000256" key="1">
    <source>
        <dbReference type="SAM" id="Phobius"/>
    </source>
</evidence>
<dbReference type="RefSeq" id="WP_274794441.1">
    <property type="nucleotide sequence ID" value="NZ_CP113527.1"/>
</dbReference>
<feature type="transmembrane region" description="Helical" evidence="1">
    <location>
        <begin position="224"/>
        <end position="249"/>
    </location>
</feature>
<feature type="transmembrane region" description="Helical" evidence="1">
    <location>
        <begin position="195"/>
        <end position="212"/>
    </location>
</feature>
<protein>
    <submittedName>
        <fullName evidence="3">Uncharacterized protein</fullName>
    </submittedName>
</protein>
<evidence type="ECO:0000313" key="4">
    <source>
        <dbReference type="Proteomes" id="UP001219585"/>
    </source>
</evidence>
<feature type="transmembrane region" description="Helical" evidence="1">
    <location>
        <begin position="45"/>
        <end position="64"/>
    </location>
</feature>
<accession>A0AAJ5RN43</accession>
<dbReference type="EMBL" id="CP113527">
    <property type="protein sequence ID" value="WDV06258.1"/>
    <property type="molecule type" value="Genomic_DNA"/>
</dbReference>
<dbReference type="KEGG" id="liu:OU989_18660"/>